<dbReference type="EMBL" id="RAPF01000003">
    <property type="protein sequence ID" value="RKF21591.1"/>
    <property type="molecule type" value="Genomic_DNA"/>
</dbReference>
<dbReference type="InterPro" id="IPR029062">
    <property type="entry name" value="Class_I_gatase-like"/>
</dbReference>
<name>A0A420ELH8_9SPHN</name>
<evidence type="ECO:0000313" key="2">
    <source>
        <dbReference type="EMBL" id="RKF21591.1"/>
    </source>
</evidence>
<sequence length="240" mass="24985">MAPAPFRIVFALFPGMTQLDFTGPHQFLSRLPDSETIIASPQGGDVPSEGLVFAGTRPLNTIDRCDLLCVPGGAAATEMALDRAFIGEIARLASDARYLTSVCTGSLILGAAGLLTGRRAACHWAYRHLLPVFGAVADSARVVRDGPVITGGGVTAGIDFALTVLAEIAGEDCAQSIQLALEYAPAPPFDAGQPDSAPAALVARYREAHAALIARREAEACEAARTMPARALSTVQGRAE</sequence>
<comment type="caution">
    <text evidence="2">The sequence shown here is derived from an EMBL/GenBank/DDBJ whole genome shotgun (WGS) entry which is preliminary data.</text>
</comment>
<accession>A0A420ELH8</accession>
<dbReference type="AlphaFoldDB" id="A0A420ELH8"/>
<dbReference type="SUPFAM" id="SSF52317">
    <property type="entry name" value="Class I glutamine amidotransferase-like"/>
    <property type="match status" value="1"/>
</dbReference>
<dbReference type="PANTHER" id="PTHR43130">
    <property type="entry name" value="ARAC-FAMILY TRANSCRIPTIONAL REGULATOR"/>
    <property type="match status" value="1"/>
</dbReference>
<dbReference type="RefSeq" id="WP_120323999.1">
    <property type="nucleotide sequence ID" value="NZ_RAPF01000003.1"/>
</dbReference>
<dbReference type="Proteomes" id="UP000284395">
    <property type="component" value="Unassembled WGS sequence"/>
</dbReference>
<dbReference type="Gene3D" id="3.40.50.880">
    <property type="match status" value="1"/>
</dbReference>
<feature type="domain" description="DJ-1/PfpI" evidence="1">
    <location>
        <begin position="7"/>
        <end position="166"/>
    </location>
</feature>
<dbReference type="InterPro" id="IPR002818">
    <property type="entry name" value="DJ-1/PfpI"/>
</dbReference>
<keyword evidence="3" id="KW-1185">Reference proteome</keyword>
<dbReference type="GO" id="GO:0006355">
    <property type="term" value="P:regulation of DNA-templated transcription"/>
    <property type="evidence" value="ECO:0007669"/>
    <property type="project" value="TreeGrafter"/>
</dbReference>
<dbReference type="InterPro" id="IPR052158">
    <property type="entry name" value="INH-QAR"/>
</dbReference>
<dbReference type="PANTHER" id="PTHR43130:SF2">
    <property type="entry name" value="DJ-1_PFPI DOMAIN-CONTAINING PROTEIN"/>
    <property type="match status" value="1"/>
</dbReference>
<gene>
    <name evidence="2" type="ORF">D6851_05995</name>
</gene>
<dbReference type="Pfam" id="PF01965">
    <property type="entry name" value="DJ-1_PfpI"/>
    <property type="match status" value="1"/>
</dbReference>
<evidence type="ECO:0000259" key="1">
    <source>
        <dbReference type="Pfam" id="PF01965"/>
    </source>
</evidence>
<protein>
    <submittedName>
        <fullName evidence="2">DJ-1/PfpI family protein</fullName>
    </submittedName>
</protein>
<organism evidence="2 3">
    <name type="scientific">Altericroceibacterium spongiae</name>
    <dbReference type="NCBI Taxonomy" id="2320269"/>
    <lineage>
        <taxon>Bacteria</taxon>
        <taxon>Pseudomonadati</taxon>
        <taxon>Pseudomonadota</taxon>
        <taxon>Alphaproteobacteria</taxon>
        <taxon>Sphingomonadales</taxon>
        <taxon>Erythrobacteraceae</taxon>
        <taxon>Altericroceibacterium</taxon>
    </lineage>
</organism>
<evidence type="ECO:0000313" key="3">
    <source>
        <dbReference type="Proteomes" id="UP000284395"/>
    </source>
</evidence>
<reference evidence="2 3" key="1">
    <citation type="submission" date="2018-09" db="EMBL/GenBank/DDBJ databases">
        <title>Altererythrobacter spongiae sp. nov., isolated from a marine sponge.</title>
        <authorList>
            <person name="Zhuang L."/>
            <person name="Luo L."/>
        </authorList>
    </citation>
    <scope>NUCLEOTIDE SEQUENCE [LARGE SCALE GENOMIC DNA]</scope>
    <source>
        <strain evidence="2 3">HN-Y73</strain>
    </source>
</reference>
<dbReference type="OrthoDB" id="186587at2"/>
<dbReference type="CDD" id="cd03139">
    <property type="entry name" value="GATase1_PfpI_2"/>
    <property type="match status" value="1"/>
</dbReference>
<proteinExistence type="predicted"/>